<gene>
    <name evidence="9" type="primary">sglT</name>
    <name evidence="9" type="ORF">SNEC2469_LOCUS137</name>
</gene>
<feature type="transmembrane region" description="Helical" evidence="7">
    <location>
        <begin position="422"/>
        <end position="441"/>
    </location>
</feature>
<feature type="transmembrane region" description="Helical" evidence="7">
    <location>
        <begin position="229"/>
        <end position="249"/>
    </location>
</feature>
<comment type="caution">
    <text evidence="9">The sequence shown here is derived from an EMBL/GenBank/DDBJ whole genome shotgun (WGS) entry which is preliminary data.</text>
</comment>
<comment type="subcellular location">
    <subcellularLocation>
        <location evidence="1">Membrane</location>
        <topology evidence="1">Multi-pass membrane protein</topology>
    </subcellularLocation>
</comment>
<feature type="transmembrane region" description="Helical" evidence="7">
    <location>
        <begin position="35"/>
        <end position="56"/>
    </location>
</feature>
<sequence>MHPLDFAIVAGYLILITFVGVRLSGRVKNAKDFFLAGKSLAWWVIGLSIIGTNIGANSYVGAAGNAFNIGIAQANFEWIGAIPAMIIAALVFIPLYWKAGVYSIPEYLGLRYNPAVRVTAAVITSVVTVFAIGVALWAIALTLQTYLGWPIWVGIVVTGTVVGAYSIAGGLAAVAFTDTLQVCIMFIGGLVIVGLGISETGGFAGFAETLTRDNPNHLQAYLSADHESYPWPGVLLGLGLVLSPAYWCAGQAILQRTLGAKTQWDASAGMMFAAFGKMFIPLLIVFPGLLALVMKAQIEYPDMALPWVIKNVLPPGISGLMFIAIIAALQSTIDSGVNSTSLMITRDIRHVVLKNANPENDLKIGRYLTLILLLLAMCTAPLIADMGGIFTFIQTILSLFQGPMLALLLLGAFTTRATPQAGLWTLISGVIVSSLMLWTGMNMLYVAFYSFVYSLVALWILSAPDGSVYSARSLGQLSVDIRLSGARRTVLRLSITLIALVFASALSMSASAAPRIYVFNCGSINIVDVASFGLTNEETDVRDLFVPCYLIENDGQRLFWDGGLPLNLVGSEDLELEPGMKVSYPRSVLDQLADIDLQPTDIDLVAFSHFHFDHIGAADAFADSTLLINKREYTAAFLEADQYEIFDPSLYSKLADADRIELTDADHDVFGDGSVILISAPGHTPGHQVLLVKLENTGPILLSGDLYHFEFSRRHQRVPAFNTDREQTLEAMQKIEQRLQKEGATLWLEHSQALADSLNLAPAFYD</sequence>
<keyword evidence="3 7" id="KW-0812">Transmembrane</keyword>
<feature type="domain" description="Metallo-beta-lactamase" evidence="8">
    <location>
        <begin position="545"/>
        <end position="750"/>
    </location>
</feature>
<name>A0A812ILS3_9DINO</name>
<feature type="transmembrane region" description="Helical" evidence="7">
    <location>
        <begin position="270"/>
        <end position="292"/>
    </location>
</feature>
<evidence type="ECO:0000259" key="8">
    <source>
        <dbReference type="SMART" id="SM00849"/>
    </source>
</evidence>
<organism evidence="9 10">
    <name type="scientific">Symbiodinium necroappetens</name>
    <dbReference type="NCBI Taxonomy" id="1628268"/>
    <lineage>
        <taxon>Eukaryota</taxon>
        <taxon>Sar</taxon>
        <taxon>Alveolata</taxon>
        <taxon>Dinophyceae</taxon>
        <taxon>Suessiales</taxon>
        <taxon>Symbiodiniaceae</taxon>
        <taxon>Symbiodinium</taxon>
    </lineage>
</organism>
<feature type="transmembrane region" description="Helical" evidence="7">
    <location>
        <begin position="183"/>
        <end position="207"/>
    </location>
</feature>
<feature type="transmembrane region" description="Helical" evidence="7">
    <location>
        <begin position="151"/>
        <end position="176"/>
    </location>
</feature>
<evidence type="ECO:0000313" key="10">
    <source>
        <dbReference type="Proteomes" id="UP000601435"/>
    </source>
</evidence>
<dbReference type="EMBL" id="CAJNJA010000001">
    <property type="protein sequence ID" value="CAE7149544.1"/>
    <property type="molecule type" value="Genomic_DNA"/>
</dbReference>
<dbReference type="NCBIfam" id="TIGR00813">
    <property type="entry name" value="sss"/>
    <property type="match status" value="1"/>
</dbReference>
<dbReference type="Gene3D" id="3.60.15.10">
    <property type="entry name" value="Ribonuclease Z/Hydroxyacylglutathione hydrolase-like"/>
    <property type="match status" value="1"/>
</dbReference>
<comment type="similarity">
    <text evidence="2 6">Belongs to the sodium:solute symporter (SSF) (TC 2.A.21) family.</text>
</comment>
<dbReference type="InterPro" id="IPR018212">
    <property type="entry name" value="Na/solute_symporter_CS"/>
</dbReference>
<dbReference type="Pfam" id="PF00753">
    <property type="entry name" value="Lactamase_B"/>
    <property type="match status" value="1"/>
</dbReference>
<evidence type="ECO:0000256" key="6">
    <source>
        <dbReference type="RuleBase" id="RU362091"/>
    </source>
</evidence>
<dbReference type="OrthoDB" id="439003at2759"/>
<dbReference type="AlphaFoldDB" id="A0A812ILS3"/>
<feature type="transmembrane region" description="Helical" evidence="7">
    <location>
        <begin position="76"/>
        <end position="97"/>
    </location>
</feature>
<dbReference type="PROSITE" id="PS00456">
    <property type="entry name" value="NA_SOLUT_SYMP_1"/>
    <property type="match status" value="1"/>
</dbReference>
<dbReference type="Gene3D" id="1.20.1730.10">
    <property type="entry name" value="Sodium/glucose cotransporter"/>
    <property type="match status" value="1"/>
</dbReference>
<dbReference type="GO" id="GO:0005886">
    <property type="term" value="C:plasma membrane"/>
    <property type="evidence" value="ECO:0007669"/>
    <property type="project" value="TreeGrafter"/>
</dbReference>
<dbReference type="CDD" id="cd07729">
    <property type="entry name" value="AHL_lactonase_MBL-fold"/>
    <property type="match status" value="1"/>
</dbReference>
<dbReference type="PROSITE" id="PS50283">
    <property type="entry name" value="NA_SOLUT_SYMP_3"/>
    <property type="match status" value="1"/>
</dbReference>
<accession>A0A812ILS3</accession>
<protein>
    <submittedName>
        <fullName evidence="9">SglT protein</fullName>
    </submittedName>
</protein>
<dbReference type="Pfam" id="PF00474">
    <property type="entry name" value="SSF"/>
    <property type="match status" value="1"/>
</dbReference>
<evidence type="ECO:0000256" key="1">
    <source>
        <dbReference type="ARBA" id="ARBA00004141"/>
    </source>
</evidence>
<feature type="transmembrane region" description="Helical" evidence="7">
    <location>
        <begin position="389"/>
        <end position="410"/>
    </location>
</feature>
<evidence type="ECO:0000256" key="5">
    <source>
        <dbReference type="ARBA" id="ARBA00023136"/>
    </source>
</evidence>
<keyword evidence="4 7" id="KW-1133">Transmembrane helix</keyword>
<evidence type="ECO:0000256" key="7">
    <source>
        <dbReference type="SAM" id="Phobius"/>
    </source>
</evidence>
<feature type="transmembrane region" description="Helical" evidence="7">
    <location>
        <begin position="364"/>
        <end position="383"/>
    </location>
</feature>
<reference evidence="9" key="1">
    <citation type="submission" date="2021-02" db="EMBL/GenBank/DDBJ databases">
        <authorList>
            <person name="Dougan E. K."/>
            <person name="Rhodes N."/>
            <person name="Thang M."/>
            <person name="Chan C."/>
        </authorList>
    </citation>
    <scope>NUCLEOTIDE SEQUENCE</scope>
</reference>
<proteinExistence type="inferred from homology"/>
<dbReference type="InterPro" id="IPR001734">
    <property type="entry name" value="Na/solute_symporter"/>
</dbReference>
<feature type="transmembrane region" description="Helical" evidence="7">
    <location>
        <begin position="447"/>
        <end position="469"/>
    </location>
</feature>
<keyword evidence="5 7" id="KW-0472">Membrane</keyword>
<evidence type="ECO:0000256" key="4">
    <source>
        <dbReference type="ARBA" id="ARBA00022989"/>
    </source>
</evidence>
<evidence type="ECO:0000256" key="3">
    <source>
        <dbReference type="ARBA" id="ARBA00022692"/>
    </source>
</evidence>
<feature type="transmembrane region" description="Helical" evidence="7">
    <location>
        <begin position="490"/>
        <end position="510"/>
    </location>
</feature>
<dbReference type="PANTHER" id="PTHR11819:SF195">
    <property type="entry name" value="SODIUM_GLUCOSE COTRANSPORTER 4"/>
    <property type="match status" value="1"/>
</dbReference>
<evidence type="ECO:0000256" key="2">
    <source>
        <dbReference type="ARBA" id="ARBA00006434"/>
    </source>
</evidence>
<keyword evidence="10" id="KW-1185">Reference proteome</keyword>
<dbReference type="GO" id="GO:0005412">
    <property type="term" value="F:D-glucose:sodium symporter activity"/>
    <property type="evidence" value="ECO:0007669"/>
    <property type="project" value="TreeGrafter"/>
</dbReference>
<feature type="transmembrane region" description="Helical" evidence="7">
    <location>
        <begin position="118"/>
        <end position="139"/>
    </location>
</feature>
<dbReference type="InterPro" id="IPR001279">
    <property type="entry name" value="Metallo-B-lactamas"/>
</dbReference>
<feature type="transmembrane region" description="Helical" evidence="7">
    <location>
        <begin position="312"/>
        <end position="333"/>
    </location>
</feature>
<dbReference type="PANTHER" id="PTHR11819">
    <property type="entry name" value="SOLUTE CARRIER FAMILY 5"/>
    <property type="match status" value="1"/>
</dbReference>
<evidence type="ECO:0000313" key="9">
    <source>
        <dbReference type="EMBL" id="CAE7149544.1"/>
    </source>
</evidence>
<dbReference type="InterPro" id="IPR036866">
    <property type="entry name" value="RibonucZ/Hydroxyglut_hydro"/>
</dbReference>
<dbReference type="SMART" id="SM00849">
    <property type="entry name" value="Lactamase_B"/>
    <property type="match status" value="1"/>
</dbReference>
<dbReference type="SUPFAM" id="SSF56281">
    <property type="entry name" value="Metallo-hydrolase/oxidoreductase"/>
    <property type="match status" value="1"/>
</dbReference>
<dbReference type="Proteomes" id="UP000601435">
    <property type="component" value="Unassembled WGS sequence"/>
</dbReference>
<feature type="transmembrane region" description="Helical" evidence="7">
    <location>
        <begin position="6"/>
        <end position="23"/>
    </location>
</feature>
<dbReference type="InterPro" id="IPR038377">
    <property type="entry name" value="Na/Glc_symporter_sf"/>
</dbReference>